<accession>A0A6M5Z3C4</accession>
<dbReference type="KEGG" id="ftj:FTUN_8381"/>
<proteinExistence type="predicted"/>
<protein>
    <submittedName>
        <fullName evidence="1">Uncharacterized protein</fullName>
    </submittedName>
</protein>
<dbReference type="EMBL" id="CP053452">
    <property type="protein sequence ID" value="QJX00749.1"/>
    <property type="molecule type" value="Genomic_DNA"/>
</dbReference>
<evidence type="ECO:0000313" key="1">
    <source>
        <dbReference type="EMBL" id="QJX00749.1"/>
    </source>
</evidence>
<dbReference type="Proteomes" id="UP000503447">
    <property type="component" value="Chromosome"/>
</dbReference>
<name>A0A6M5Z3C4_9BACT</name>
<gene>
    <name evidence="1" type="ORF">FTUN_8381</name>
</gene>
<evidence type="ECO:0000313" key="2">
    <source>
        <dbReference type="Proteomes" id="UP000503447"/>
    </source>
</evidence>
<organism evidence="1 2">
    <name type="scientific">Frigoriglobus tundricola</name>
    <dbReference type="NCBI Taxonomy" id="2774151"/>
    <lineage>
        <taxon>Bacteria</taxon>
        <taxon>Pseudomonadati</taxon>
        <taxon>Planctomycetota</taxon>
        <taxon>Planctomycetia</taxon>
        <taxon>Gemmatales</taxon>
        <taxon>Gemmataceae</taxon>
        <taxon>Frigoriglobus</taxon>
    </lineage>
</organism>
<keyword evidence="2" id="KW-1185">Reference proteome</keyword>
<reference evidence="2" key="1">
    <citation type="submission" date="2020-05" db="EMBL/GenBank/DDBJ databases">
        <title>Frigoriglobus tundricola gen. nov., sp. nov., a psychrotolerant cellulolytic planctomycete of the family Gemmataceae with two divergent copies of 16S rRNA gene.</title>
        <authorList>
            <person name="Kulichevskaya I.S."/>
            <person name="Ivanova A.A."/>
            <person name="Naumoff D.G."/>
            <person name="Beletsky A.V."/>
            <person name="Rijpstra W.I.C."/>
            <person name="Sinninghe Damste J.S."/>
            <person name="Mardanov A.V."/>
            <person name="Ravin N.V."/>
            <person name="Dedysh S.N."/>
        </authorList>
    </citation>
    <scope>NUCLEOTIDE SEQUENCE [LARGE SCALE GENOMIC DNA]</scope>
    <source>
        <strain evidence="2">PL17</strain>
    </source>
</reference>
<sequence length="77" mass="8992">MFEHRFREQLIQLQPSVAAVPTLIGTGGFVPCLMFHAFTAVQQTQIQAIYRIAAERTREQLRAKRSRRSRFPEFSRN</sequence>
<dbReference type="AlphaFoldDB" id="A0A6M5Z3C4"/>